<dbReference type="InterPro" id="IPR016193">
    <property type="entry name" value="Cytidine_deaminase-like"/>
</dbReference>
<evidence type="ECO:0000313" key="2">
    <source>
        <dbReference type="EMBL" id="MDR6239614.1"/>
    </source>
</evidence>
<comment type="caution">
    <text evidence="2">The sequence shown here is derived from an EMBL/GenBank/DDBJ whole genome shotgun (WGS) entry which is preliminary data.</text>
</comment>
<dbReference type="SUPFAM" id="SSF53927">
    <property type="entry name" value="Cytidine deaminase-like"/>
    <property type="match status" value="1"/>
</dbReference>
<evidence type="ECO:0000313" key="3">
    <source>
        <dbReference type="Proteomes" id="UP001185092"/>
    </source>
</evidence>
<proteinExistence type="predicted"/>
<name>A0AAE3XQM7_9BACT</name>
<dbReference type="GO" id="GO:0006152">
    <property type="term" value="P:purine nucleoside catabolic process"/>
    <property type="evidence" value="ECO:0007669"/>
    <property type="project" value="TreeGrafter"/>
</dbReference>
<dbReference type="InterPro" id="IPR002125">
    <property type="entry name" value="CMP_dCMP_dom"/>
</dbReference>
<evidence type="ECO:0000259" key="1">
    <source>
        <dbReference type="Pfam" id="PF00383"/>
    </source>
</evidence>
<dbReference type="GO" id="GO:0047974">
    <property type="term" value="F:guanosine deaminase activity"/>
    <property type="evidence" value="ECO:0007669"/>
    <property type="project" value="TreeGrafter"/>
</dbReference>
<dbReference type="PANTHER" id="PTHR11079:SF161">
    <property type="entry name" value="CMP_DCMP-TYPE DEAMINASE DOMAIN-CONTAINING PROTEIN"/>
    <property type="match status" value="1"/>
</dbReference>
<dbReference type="EMBL" id="JAVDQD010000003">
    <property type="protein sequence ID" value="MDR6239614.1"/>
    <property type="molecule type" value="Genomic_DNA"/>
</dbReference>
<organism evidence="2 3">
    <name type="scientific">Aureibacter tunicatorum</name>
    <dbReference type="NCBI Taxonomy" id="866807"/>
    <lineage>
        <taxon>Bacteria</taxon>
        <taxon>Pseudomonadati</taxon>
        <taxon>Bacteroidota</taxon>
        <taxon>Cytophagia</taxon>
        <taxon>Cytophagales</taxon>
        <taxon>Persicobacteraceae</taxon>
        <taxon>Aureibacter</taxon>
    </lineage>
</organism>
<dbReference type="Pfam" id="PF00383">
    <property type="entry name" value="dCMP_cyt_deam_1"/>
    <property type="match status" value="1"/>
</dbReference>
<dbReference type="PANTHER" id="PTHR11079">
    <property type="entry name" value="CYTOSINE DEAMINASE FAMILY MEMBER"/>
    <property type="match status" value="1"/>
</dbReference>
<dbReference type="Gene3D" id="3.40.140.10">
    <property type="entry name" value="Cytidine Deaminase, domain 2"/>
    <property type="match status" value="1"/>
</dbReference>
<dbReference type="RefSeq" id="WP_309939324.1">
    <property type="nucleotide sequence ID" value="NZ_AP025305.1"/>
</dbReference>
<protein>
    <submittedName>
        <fullName evidence="2">tRNA(Arg) A34 adenosine deaminase TadA</fullName>
    </submittedName>
</protein>
<dbReference type="Proteomes" id="UP001185092">
    <property type="component" value="Unassembled WGS sequence"/>
</dbReference>
<keyword evidence="3" id="KW-1185">Reference proteome</keyword>
<gene>
    <name evidence="2" type="ORF">HNQ88_002662</name>
</gene>
<reference evidence="2" key="1">
    <citation type="submission" date="2023-07" db="EMBL/GenBank/DDBJ databases">
        <title>Genomic Encyclopedia of Type Strains, Phase IV (KMG-IV): sequencing the most valuable type-strain genomes for metagenomic binning, comparative biology and taxonomic classification.</title>
        <authorList>
            <person name="Goeker M."/>
        </authorList>
    </citation>
    <scope>NUCLEOTIDE SEQUENCE</scope>
    <source>
        <strain evidence="2">DSM 26174</strain>
    </source>
</reference>
<dbReference type="AlphaFoldDB" id="A0AAE3XQM7"/>
<accession>A0AAE3XQM7</accession>
<feature type="domain" description="CMP/dCMP-type deaminase" evidence="1">
    <location>
        <begin position="53"/>
        <end position="149"/>
    </location>
</feature>
<sequence>MKNSIQYSEERRKMIRAALWTGVGSLVALSFDANARAMIPSQMQGALDDIGVKAMKKAYDDGLDAYIAGEGGPFGACLVCNGEIVSSAQLSIKRQKNALAEAELLAIQKASEKLKKADLSDCEIYMVCAPSPLALTAIMQANIKKAYYSLSLSQSEPYSQFRSSLWSELNKFSFSESSKFKQTMESQGMNLLSEIKSQGQTEFEE</sequence>